<dbReference type="STRING" id="1160895.CM19_02995"/>
<dbReference type="EMBL" id="JFZT01000019">
    <property type="protein sequence ID" value="EZQ10816.1"/>
    <property type="molecule type" value="Genomic_DNA"/>
</dbReference>
<feature type="domain" description="Transcription regulator AsnC/Lrp ligand binding" evidence="2">
    <location>
        <begin position="18"/>
        <end position="76"/>
    </location>
</feature>
<gene>
    <name evidence="3" type="ORF">CM19_02995</name>
</gene>
<dbReference type="OrthoDB" id="8136at2157"/>
<proteinExistence type="predicted"/>
<evidence type="ECO:0000259" key="2">
    <source>
        <dbReference type="Pfam" id="PF01037"/>
    </source>
</evidence>
<dbReference type="InterPro" id="IPR011008">
    <property type="entry name" value="Dimeric_a/b-barrel"/>
</dbReference>
<evidence type="ECO:0000256" key="1">
    <source>
        <dbReference type="ARBA" id="ARBA00029440"/>
    </source>
</evidence>
<dbReference type="InterPro" id="IPR019887">
    <property type="entry name" value="Tscrpt_reg_AsnC/Lrp_C"/>
</dbReference>
<accession>A0A031LSL6</accession>
<reference evidence="3 4" key="1">
    <citation type="submission" date="2014-03" db="EMBL/GenBank/DDBJ databases">
        <title>Draft genome sequence of the novel thermoacidophilic archaea Acidianus copahuensis ALE1 strain, isolated from Copahue volcanic area in Neuquen Argentina.</title>
        <authorList>
            <person name="Urbieta M.S."/>
            <person name="Rascovan N."/>
            <person name="Castro C."/>
            <person name="Revale S."/>
            <person name="Giaveno M.A."/>
            <person name="Vazquez M.P."/>
            <person name="Donati E.R."/>
        </authorList>
    </citation>
    <scope>NUCLEOTIDE SEQUENCE [LARGE SCALE GENOMIC DNA]</scope>
    <source>
        <strain evidence="3 4">ALE1</strain>
    </source>
</reference>
<protein>
    <submittedName>
        <fullName evidence="3">AsnC family transcriptional regulator</fullName>
    </submittedName>
</protein>
<comment type="pathway">
    <text evidence="1">Amino-acid biosynthesis.</text>
</comment>
<dbReference type="Gene3D" id="3.30.70.920">
    <property type="match status" value="1"/>
</dbReference>
<evidence type="ECO:0000313" key="3">
    <source>
        <dbReference type="EMBL" id="EZQ10816.1"/>
    </source>
</evidence>
<dbReference type="Proteomes" id="UP000024332">
    <property type="component" value="Unassembled WGS sequence"/>
</dbReference>
<dbReference type="RefSeq" id="WP_048098917.1">
    <property type="nucleotide sequence ID" value="NZ_JFZT01000019.1"/>
</dbReference>
<name>A0A031LSL6_9CREN</name>
<keyword evidence="4" id="KW-1185">Reference proteome</keyword>
<dbReference type="Pfam" id="PF01037">
    <property type="entry name" value="AsnC_trans_reg"/>
    <property type="match status" value="1"/>
</dbReference>
<comment type="caution">
    <text evidence="3">The sequence shown here is derived from an EMBL/GenBank/DDBJ whole genome shotgun (WGS) entry which is preliminary data.</text>
</comment>
<dbReference type="SUPFAM" id="SSF54909">
    <property type="entry name" value="Dimeric alpha+beta barrel"/>
    <property type="match status" value="1"/>
</dbReference>
<sequence length="76" mass="8454">MANVKAYILLITSIGKEMDVVNDVKKIDGVKDSTAVYGEYDVVVEVEAKALDELNKTINQIRRNPSIIRTVTLISM</sequence>
<evidence type="ECO:0000313" key="4">
    <source>
        <dbReference type="Proteomes" id="UP000024332"/>
    </source>
</evidence>
<organism evidence="3 4">
    <name type="scientific">Candidatus Acidianus copahuensis</name>
    <dbReference type="NCBI Taxonomy" id="1160895"/>
    <lineage>
        <taxon>Archaea</taxon>
        <taxon>Thermoproteota</taxon>
        <taxon>Thermoprotei</taxon>
        <taxon>Sulfolobales</taxon>
        <taxon>Sulfolobaceae</taxon>
        <taxon>Acidianus</taxon>
    </lineage>
</organism>
<dbReference type="AlphaFoldDB" id="A0A031LSL6"/>